<feature type="domain" description="Helix-turn-helix" evidence="1">
    <location>
        <begin position="9"/>
        <end position="46"/>
    </location>
</feature>
<accession>A0A644ULY3</accession>
<comment type="caution">
    <text evidence="2">The sequence shown here is derived from an EMBL/GenBank/DDBJ whole genome shotgun (WGS) entry which is preliminary data.</text>
</comment>
<dbReference type="SUPFAM" id="SSF46955">
    <property type="entry name" value="Putative DNA-binding domain"/>
    <property type="match status" value="1"/>
</dbReference>
<proteinExistence type="predicted"/>
<dbReference type="InterPro" id="IPR010093">
    <property type="entry name" value="SinI_DNA-bd"/>
</dbReference>
<dbReference type="AlphaFoldDB" id="A0A644ULY3"/>
<dbReference type="GO" id="GO:0003677">
    <property type="term" value="F:DNA binding"/>
    <property type="evidence" value="ECO:0007669"/>
    <property type="project" value="InterPro"/>
</dbReference>
<organism evidence="2">
    <name type="scientific">bioreactor metagenome</name>
    <dbReference type="NCBI Taxonomy" id="1076179"/>
    <lineage>
        <taxon>unclassified sequences</taxon>
        <taxon>metagenomes</taxon>
        <taxon>ecological metagenomes</taxon>
    </lineage>
</organism>
<dbReference type="NCBIfam" id="TIGR01764">
    <property type="entry name" value="excise"/>
    <property type="match status" value="1"/>
</dbReference>
<dbReference type="InterPro" id="IPR041657">
    <property type="entry name" value="HTH_17"/>
</dbReference>
<evidence type="ECO:0000259" key="1">
    <source>
        <dbReference type="Pfam" id="PF12728"/>
    </source>
</evidence>
<sequence>MENRKKTKYRAKELAEYLGIGLSTVWKWAKEGKIKAHNISRGVTVFDIEEVLINLGMKEN</sequence>
<gene>
    <name evidence="2" type="ORF">SDC9_25809</name>
</gene>
<protein>
    <recommendedName>
        <fullName evidence="1">Helix-turn-helix domain-containing protein</fullName>
    </recommendedName>
</protein>
<dbReference type="Gene3D" id="1.10.1660.10">
    <property type="match status" value="1"/>
</dbReference>
<evidence type="ECO:0000313" key="2">
    <source>
        <dbReference type="EMBL" id="MPL79921.1"/>
    </source>
</evidence>
<dbReference type="Pfam" id="PF12728">
    <property type="entry name" value="HTH_17"/>
    <property type="match status" value="1"/>
</dbReference>
<dbReference type="InterPro" id="IPR009061">
    <property type="entry name" value="DNA-bd_dom_put_sf"/>
</dbReference>
<name>A0A644ULY3_9ZZZZ</name>
<dbReference type="EMBL" id="VSSQ01000132">
    <property type="protein sequence ID" value="MPL79921.1"/>
    <property type="molecule type" value="Genomic_DNA"/>
</dbReference>
<reference evidence="2" key="1">
    <citation type="submission" date="2019-08" db="EMBL/GenBank/DDBJ databases">
        <authorList>
            <person name="Kucharzyk K."/>
            <person name="Murdoch R.W."/>
            <person name="Higgins S."/>
            <person name="Loffler F."/>
        </authorList>
    </citation>
    <scope>NUCLEOTIDE SEQUENCE</scope>
</reference>